<dbReference type="EMBL" id="AP012051">
    <property type="protein sequence ID" value="BAL80188.1"/>
    <property type="molecule type" value="Genomic_DNA"/>
</dbReference>
<evidence type="ECO:0000313" key="3">
    <source>
        <dbReference type="Proteomes" id="UP000004793"/>
    </source>
</evidence>
<dbReference type="EMBL" id="AP012051">
    <property type="protein sequence ID" value="BAL80203.1"/>
    <property type="molecule type" value="Genomic_DNA"/>
</dbReference>
<accession>A0A7U6GD25</accession>
<dbReference type="KEGG" id="cex:CSE_00770"/>
<evidence type="ECO:0000313" key="1">
    <source>
        <dbReference type="EMBL" id="BAL80188.1"/>
    </source>
</evidence>
<keyword evidence="3" id="KW-1185">Reference proteome</keyword>
<proteinExistence type="predicted"/>
<protein>
    <submittedName>
        <fullName evidence="1">Uncharacterized protein</fullName>
    </submittedName>
</protein>
<reference evidence="1 3" key="1">
    <citation type="submission" date="2011-01" db="EMBL/GenBank/DDBJ databases">
        <title>Whole genome sequence of Caldisericum exile AZM16c01.</title>
        <authorList>
            <person name="Narita-Yamada S."/>
            <person name="Kawakoshi A."/>
            <person name="Nakamura S."/>
            <person name="Sasagawa M."/>
            <person name="Fukada J."/>
            <person name="Sekine M."/>
            <person name="Kato Y."/>
            <person name="Fukai R."/>
            <person name="Sasaki K."/>
            <person name="Hanamaki A."/>
            <person name="Narita H."/>
            <person name="Konno Y."/>
            <person name="Mori K."/>
            <person name="Yamazaki S."/>
            <person name="Suzuki K."/>
            <person name="Fujita N."/>
        </authorList>
    </citation>
    <scope>NUCLEOTIDE SEQUENCE [LARGE SCALE GENOMIC DNA]</scope>
    <source>
        <strain evidence="1">AZM16c01</strain>
        <strain evidence="3">DSM 21853 / NBRC 104410 / AZM16c01</strain>
    </source>
</reference>
<dbReference type="AlphaFoldDB" id="A0A7U6GD25"/>
<name>A0A7U6GD25_CALEA</name>
<dbReference type="Proteomes" id="UP000004793">
    <property type="component" value="Chromosome"/>
</dbReference>
<organism evidence="1 3">
    <name type="scientific">Caldisericum exile (strain DSM 21853 / NBRC 104410 / AZM16c01)</name>
    <dbReference type="NCBI Taxonomy" id="511051"/>
    <lineage>
        <taxon>Bacteria</taxon>
        <taxon>Pseudomonadati</taxon>
        <taxon>Caldisericota/Cryosericota group</taxon>
        <taxon>Caldisericota</taxon>
        <taxon>Caldisericia</taxon>
        <taxon>Caldisericales</taxon>
        <taxon>Caldisericaceae</taxon>
        <taxon>Caldisericum</taxon>
    </lineage>
</organism>
<gene>
    <name evidence="1" type="ordered locus">CSE_00620</name>
    <name evidence="2" type="ordered locus">CSE_00770</name>
</gene>
<evidence type="ECO:0000313" key="2">
    <source>
        <dbReference type="EMBL" id="BAL80203.1"/>
    </source>
</evidence>
<sequence>MKDIISGLIFIFRSFLGLLDLGMRLSSLPSDSLKHLLHLNMVALDT</sequence>
<dbReference type="KEGG" id="cex:CSE_00620"/>